<evidence type="ECO:0000313" key="2">
    <source>
        <dbReference type="EMBL" id="SVC21758.1"/>
    </source>
</evidence>
<accession>A0A382KBL4</accession>
<sequence>MSQGITSGIVPAYAVLAANIFAITAAFGFMKRAADLKALQDSQVEYAKSTGQALGSVTNRLREASNGMLGFQEAAEAAAIGTAKGFSVSQLEDLAVGATKVSKALGRDFTDSFDRLVRGISKAEPELLDELGITLRLEKATTDYALALGKNADALTDVERSQAVLVSVQKQLNDQFGEVSGAANPFTRLAKTFEDVTKTVTELFLPAFSSIANILANNAGI</sequence>
<evidence type="ECO:0008006" key="3">
    <source>
        <dbReference type="Google" id="ProtNLM"/>
    </source>
</evidence>
<keyword evidence="1" id="KW-0472">Membrane</keyword>
<dbReference type="EMBL" id="UINC01079609">
    <property type="protein sequence ID" value="SVC21758.1"/>
    <property type="molecule type" value="Genomic_DNA"/>
</dbReference>
<keyword evidence="1" id="KW-1133">Transmembrane helix</keyword>
<proteinExistence type="predicted"/>
<feature type="non-terminal residue" evidence="2">
    <location>
        <position position="221"/>
    </location>
</feature>
<name>A0A382KBL4_9ZZZZ</name>
<evidence type="ECO:0000256" key="1">
    <source>
        <dbReference type="SAM" id="Phobius"/>
    </source>
</evidence>
<dbReference type="AlphaFoldDB" id="A0A382KBL4"/>
<organism evidence="2">
    <name type="scientific">marine metagenome</name>
    <dbReference type="NCBI Taxonomy" id="408172"/>
    <lineage>
        <taxon>unclassified sequences</taxon>
        <taxon>metagenomes</taxon>
        <taxon>ecological metagenomes</taxon>
    </lineage>
</organism>
<gene>
    <name evidence="2" type="ORF">METZ01_LOCUS274612</name>
</gene>
<reference evidence="2" key="1">
    <citation type="submission" date="2018-05" db="EMBL/GenBank/DDBJ databases">
        <authorList>
            <person name="Lanie J.A."/>
            <person name="Ng W.-L."/>
            <person name="Kazmierczak K.M."/>
            <person name="Andrzejewski T.M."/>
            <person name="Davidsen T.M."/>
            <person name="Wayne K.J."/>
            <person name="Tettelin H."/>
            <person name="Glass J.I."/>
            <person name="Rusch D."/>
            <person name="Podicherti R."/>
            <person name="Tsui H.-C.T."/>
            <person name="Winkler M.E."/>
        </authorList>
    </citation>
    <scope>NUCLEOTIDE SEQUENCE</scope>
</reference>
<protein>
    <recommendedName>
        <fullName evidence="3">Bacteriophage tail tape measure N-terminal domain-containing protein</fullName>
    </recommendedName>
</protein>
<feature type="transmembrane region" description="Helical" evidence="1">
    <location>
        <begin position="12"/>
        <end position="30"/>
    </location>
</feature>
<keyword evidence="1" id="KW-0812">Transmembrane</keyword>